<dbReference type="Proteomes" id="UP000514462">
    <property type="component" value="Plasmid pRHBSTW-00938_2"/>
</dbReference>
<dbReference type="RefSeq" id="WP_182015753.1">
    <property type="nucleotide sequence ID" value="NZ_CP055905.1"/>
</dbReference>
<dbReference type="InterPro" id="IPR011335">
    <property type="entry name" value="Restrct_endonuc-II-like"/>
</dbReference>
<evidence type="ECO:0000313" key="2">
    <source>
        <dbReference type="EMBL" id="QMR43196.1"/>
    </source>
</evidence>
<dbReference type="InterPro" id="IPR007560">
    <property type="entry name" value="Restrct_endonuc_IV_Mrr"/>
</dbReference>
<feature type="domain" description="Restriction endonuclease type IV Mrr" evidence="1">
    <location>
        <begin position="48"/>
        <end position="158"/>
    </location>
</feature>
<dbReference type="EMBL" id="CP055905">
    <property type="protein sequence ID" value="QMR43196.1"/>
    <property type="molecule type" value="Genomic_DNA"/>
</dbReference>
<dbReference type="SUPFAM" id="SSF52980">
    <property type="entry name" value="Restriction endonuclease-like"/>
    <property type="match status" value="1"/>
</dbReference>
<name>A0AAP9R230_KLEAE</name>
<dbReference type="Gene3D" id="3.40.1350.10">
    <property type="match status" value="1"/>
</dbReference>
<accession>A0AAP9R230</accession>
<proteinExistence type="predicted"/>
<dbReference type="InterPro" id="IPR011856">
    <property type="entry name" value="tRNA_endonuc-like_dom_sf"/>
</dbReference>
<dbReference type="GO" id="GO:0009307">
    <property type="term" value="P:DNA restriction-modification system"/>
    <property type="evidence" value="ECO:0007669"/>
    <property type="project" value="InterPro"/>
</dbReference>
<keyword evidence="2" id="KW-0378">Hydrolase</keyword>
<reference evidence="3" key="1">
    <citation type="submission" date="2020-06" db="EMBL/GenBank/DDBJ databases">
        <title>REHAB project genomes.</title>
        <authorList>
            <person name="Shaw L.P."/>
        </authorList>
    </citation>
    <scope>NUCLEOTIDE SEQUENCE [LARGE SCALE GENOMIC DNA]</scope>
    <source>
        <strain evidence="3">RHBSTW-00938</strain>
        <plasmid evidence="3">prhbstw-00938_2</plasmid>
    </source>
</reference>
<evidence type="ECO:0000259" key="1">
    <source>
        <dbReference type="Pfam" id="PF04471"/>
    </source>
</evidence>
<dbReference type="PANTHER" id="PTHR30015">
    <property type="entry name" value="MRR RESTRICTION SYSTEM PROTEIN"/>
    <property type="match status" value="1"/>
</dbReference>
<keyword evidence="2" id="KW-0255">Endonuclease</keyword>
<sequence length="171" mass="19640">MVIGLMWLIFWPQRSARTRRHQRYQQTAERVLVRLKTLDADGQRLVYLRKISPYVLEELLLTAFERQGHKVVRNPSYSGDGGIDGLVVIDGRSWLIQAKRYRRSISPQHVADFIQLLESRNQPGFFIHTGRTGPGSRELNRSSPLIHIISGQQLLDLLAGLPLKENILCMN</sequence>
<protein>
    <submittedName>
        <fullName evidence="2">Restriction endonuclease</fullName>
    </submittedName>
</protein>
<dbReference type="PANTHER" id="PTHR30015:SF7">
    <property type="entry name" value="TYPE IV METHYL-DIRECTED RESTRICTION ENZYME ECOKMRR"/>
    <property type="match status" value="1"/>
</dbReference>
<dbReference type="GO" id="GO:0003677">
    <property type="term" value="F:DNA binding"/>
    <property type="evidence" value="ECO:0007669"/>
    <property type="project" value="InterPro"/>
</dbReference>
<keyword evidence="2" id="KW-0614">Plasmid</keyword>
<organism evidence="2 3">
    <name type="scientific">Klebsiella aerogenes</name>
    <name type="common">Enterobacter aerogenes</name>
    <dbReference type="NCBI Taxonomy" id="548"/>
    <lineage>
        <taxon>Bacteria</taxon>
        <taxon>Pseudomonadati</taxon>
        <taxon>Pseudomonadota</taxon>
        <taxon>Gammaproteobacteria</taxon>
        <taxon>Enterobacterales</taxon>
        <taxon>Enterobacteriaceae</taxon>
        <taxon>Klebsiella/Raoultella group</taxon>
        <taxon>Klebsiella</taxon>
    </lineage>
</organism>
<dbReference type="AlphaFoldDB" id="A0AAP9R230"/>
<dbReference type="GO" id="GO:0015666">
    <property type="term" value="F:restriction endodeoxyribonuclease activity"/>
    <property type="evidence" value="ECO:0007669"/>
    <property type="project" value="TreeGrafter"/>
</dbReference>
<gene>
    <name evidence="2" type="ORF">HV331_25685</name>
</gene>
<dbReference type="InterPro" id="IPR052906">
    <property type="entry name" value="Type_IV_Methyl-Rstrct_Enzyme"/>
</dbReference>
<keyword evidence="2" id="KW-0540">Nuclease</keyword>
<dbReference type="Pfam" id="PF04471">
    <property type="entry name" value="Mrr_cat"/>
    <property type="match status" value="1"/>
</dbReference>
<evidence type="ECO:0000313" key="3">
    <source>
        <dbReference type="Proteomes" id="UP000514462"/>
    </source>
</evidence>
<geneLocation type="plasmid" evidence="3">
    <name>prhbstw-00938_2</name>
</geneLocation>